<dbReference type="Pfam" id="PF02720">
    <property type="entry name" value="DUF222"/>
    <property type="match status" value="1"/>
</dbReference>
<dbReference type="RefSeq" id="WP_064075181.1">
    <property type="nucleotide sequence ID" value="NZ_CP096563.1"/>
</dbReference>
<feature type="compositionally biased region" description="Low complexity" evidence="2">
    <location>
        <begin position="1"/>
        <end position="16"/>
    </location>
</feature>
<dbReference type="GO" id="GO:0008270">
    <property type="term" value="F:zinc ion binding"/>
    <property type="evidence" value="ECO:0007669"/>
    <property type="project" value="InterPro"/>
</dbReference>
<evidence type="ECO:0000259" key="3">
    <source>
        <dbReference type="SMART" id="SM00507"/>
    </source>
</evidence>
<dbReference type="GO" id="GO:0003676">
    <property type="term" value="F:nucleic acid binding"/>
    <property type="evidence" value="ECO:0007669"/>
    <property type="project" value="InterPro"/>
</dbReference>
<comment type="similarity">
    <text evidence="1">Belongs to the Rv1128c/1148c/1588c/1702c/1945/3466 family.</text>
</comment>
<organism evidence="4 5">
    <name type="scientific">Rhodococcus qingshengii JCM 15477</name>
    <dbReference type="NCBI Taxonomy" id="1303681"/>
    <lineage>
        <taxon>Bacteria</taxon>
        <taxon>Bacillati</taxon>
        <taxon>Actinomycetota</taxon>
        <taxon>Actinomycetes</taxon>
        <taxon>Mycobacteriales</taxon>
        <taxon>Nocardiaceae</taxon>
        <taxon>Rhodococcus</taxon>
        <taxon>Rhodococcus erythropolis group</taxon>
    </lineage>
</organism>
<dbReference type="InterPro" id="IPR003615">
    <property type="entry name" value="HNH_nuc"/>
</dbReference>
<gene>
    <name evidence="4" type="ORF">M0639_11130</name>
</gene>
<evidence type="ECO:0000256" key="2">
    <source>
        <dbReference type="SAM" id="MobiDB-lite"/>
    </source>
</evidence>
<keyword evidence="4" id="KW-0378">Hydrolase</keyword>
<dbReference type="AlphaFoldDB" id="A0AB38RIM5"/>
<dbReference type="InterPro" id="IPR003870">
    <property type="entry name" value="DUF222"/>
</dbReference>
<sequence length="433" mass="46901">MNAALTDTAELTDTAAPINEETPDSTRSDVEQLGSEICALAGQIAAATARFLTLLSKFDEDRGWSGPGLHSCAHWLSWKCGMSLHTGREYVRVAKALRPLPEMRKAFEQGRLSYSKVRALTRVTTPSNEQQMVRFGCEAPAAQIDRLAAGLRNATDNESGKSKAPEHLQVRWHWDSDTGEFVIKGRLPAQDGARILAALAVAERERTRTAAIRPVDEKATKNPAGNIGPGLVAMAELATAAVTDRTSKAAANEVAFFHEANTVRVPSGPALPQSAAEEVLCNAKLRLGTTKEGCVLNLGRRTRVVSAKQMLALNYRDGCCRTPGCGRTRFLHAHHVKFWGRGGNTDLDNLIMLCGTCHRALHDGQFTITALGEQKFEFLYANGDVIDPAPPTEGFADGLLRGDIPDDAIIPRWDGEPLHLDHAVSVILDGWAA</sequence>
<dbReference type="Pfam" id="PF01844">
    <property type="entry name" value="HNH"/>
    <property type="match status" value="1"/>
</dbReference>
<dbReference type="GO" id="GO:0004519">
    <property type="term" value="F:endonuclease activity"/>
    <property type="evidence" value="ECO:0007669"/>
    <property type="project" value="UniProtKB-KW"/>
</dbReference>
<evidence type="ECO:0000256" key="1">
    <source>
        <dbReference type="ARBA" id="ARBA00023450"/>
    </source>
</evidence>
<reference evidence="5" key="1">
    <citation type="journal article" date="2022" name="Environ. Microbiol.">
        <title>Functional analysis, diversity, and distribution of carbendazim hydrolases MheI and CbmA, responsible for the initial step in carbendazim degradation.</title>
        <authorList>
            <person name="Zhang M."/>
            <person name="Bai X."/>
            <person name="Li Q."/>
            <person name="Zhang L."/>
            <person name="Zhu Q."/>
            <person name="Gao S."/>
            <person name="Ke Z."/>
            <person name="Jiang M."/>
            <person name="Hu J."/>
            <person name="Qiu J."/>
            <person name="Hong Q."/>
        </authorList>
    </citation>
    <scope>NUCLEOTIDE SEQUENCE [LARGE SCALE GENOMIC DNA]</scope>
    <source>
        <strain evidence="5">djl-6</strain>
    </source>
</reference>
<dbReference type="Proteomes" id="UP000831484">
    <property type="component" value="Chromosome"/>
</dbReference>
<dbReference type="EMBL" id="CP096563">
    <property type="protein sequence ID" value="UPU45203.1"/>
    <property type="molecule type" value="Genomic_DNA"/>
</dbReference>
<dbReference type="SMART" id="SM00507">
    <property type="entry name" value="HNHc"/>
    <property type="match status" value="1"/>
</dbReference>
<evidence type="ECO:0000313" key="5">
    <source>
        <dbReference type="Proteomes" id="UP000831484"/>
    </source>
</evidence>
<evidence type="ECO:0000313" key="4">
    <source>
        <dbReference type="EMBL" id="UPU45203.1"/>
    </source>
</evidence>
<protein>
    <submittedName>
        <fullName evidence="4">HNH endonuclease</fullName>
    </submittedName>
</protein>
<dbReference type="InterPro" id="IPR002711">
    <property type="entry name" value="HNH"/>
</dbReference>
<keyword evidence="4" id="KW-0255">Endonuclease</keyword>
<dbReference type="Gene3D" id="1.10.30.50">
    <property type="match status" value="1"/>
</dbReference>
<proteinExistence type="inferred from homology"/>
<name>A0AB38RIM5_RHOSG</name>
<accession>A0AB38RIM5</accession>
<dbReference type="CDD" id="cd00085">
    <property type="entry name" value="HNHc"/>
    <property type="match status" value="1"/>
</dbReference>
<keyword evidence="4" id="KW-0540">Nuclease</keyword>
<keyword evidence="5" id="KW-1185">Reference proteome</keyword>
<feature type="region of interest" description="Disordered" evidence="2">
    <location>
        <begin position="1"/>
        <end position="28"/>
    </location>
</feature>
<feature type="domain" description="HNH nuclease" evidence="3">
    <location>
        <begin position="308"/>
        <end position="359"/>
    </location>
</feature>